<proteinExistence type="predicted"/>
<accession>A0A843UZZ8</accession>
<dbReference type="EMBL" id="NMUH01001136">
    <property type="protein sequence ID" value="MQL89301.1"/>
    <property type="molecule type" value="Genomic_DNA"/>
</dbReference>
<reference evidence="2" key="1">
    <citation type="submission" date="2017-07" db="EMBL/GenBank/DDBJ databases">
        <title>Taro Niue Genome Assembly and Annotation.</title>
        <authorList>
            <person name="Atibalentja N."/>
            <person name="Keating K."/>
            <person name="Fields C.J."/>
        </authorList>
    </citation>
    <scope>NUCLEOTIDE SEQUENCE</scope>
    <source>
        <strain evidence="2">Niue_2</strain>
        <tissue evidence="2">Leaf</tissue>
    </source>
</reference>
<organism evidence="2 3">
    <name type="scientific">Colocasia esculenta</name>
    <name type="common">Wild taro</name>
    <name type="synonym">Arum esculentum</name>
    <dbReference type="NCBI Taxonomy" id="4460"/>
    <lineage>
        <taxon>Eukaryota</taxon>
        <taxon>Viridiplantae</taxon>
        <taxon>Streptophyta</taxon>
        <taxon>Embryophyta</taxon>
        <taxon>Tracheophyta</taxon>
        <taxon>Spermatophyta</taxon>
        <taxon>Magnoliopsida</taxon>
        <taxon>Liliopsida</taxon>
        <taxon>Araceae</taxon>
        <taxon>Aroideae</taxon>
        <taxon>Colocasieae</taxon>
        <taxon>Colocasia</taxon>
    </lineage>
</organism>
<protein>
    <submittedName>
        <fullName evidence="2">Uncharacterized protein</fullName>
    </submittedName>
</protein>
<evidence type="ECO:0000313" key="2">
    <source>
        <dbReference type="EMBL" id="MQL89301.1"/>
    </source>
</evidence>
<feature type="region of interest" description="Disordered" evidence="1">
    <location>
        <begin position="1"/>
        <end position="29"/>
    </location>
</feature>
<feature type="compositionally biased region" description="Basic and acidic residues" evidence="1">
    <location>
        <begin position="12"/>
        <end position="27"/>
    </location>
</feature>
<feature type="compositionally biased region" description="Polar residues" evidence="1">
    <location>
        <begin position="1"/>
        <end position="11"/>
    </location>
</feature>
<dbReference type="Proteomes" id="UP000652761">
    <property type="component" value="Unassembled WGS sequence"/>
</dbReference>
<dbReference type="AlphaFoldDB" id="A0A843UZZ8"/>
<sequence length="139" mass="15567">MLLQGSHSNSHNRIDENWSSEDTRRAEEGDELFSPPKGTFWGLQEFVGSLDAVLGTRSSVDLLSYCVDLLSHSANRLFWDLIQCRPALVVVSTCCPNSENMLFWERGLVSTCPHPVSTWDRFLRRLGVGDMDVGAPPEV</sequence>
<gene>
    <name evidence="2" type="ORF">Taro_021872</name>
</gene>
<keyword evidence="3" id="KW-1185">Reference proteome</keyword>
<name>A0A843UZZ8_COLES</name>
<comment type="caution">
    <text evidence="2">The sequence shown here is derived from an EMBL/GenBank/DDBJ whole genome shotgun (WGS) entry which is preliminary data.</text>
</comment>
<evidence type="ECO:0000256" key="1">
    <source>
        <dbReference type="SAM" id="MobiDB-lite"/>
    </source>
</evidence>
<evidence type="ECO:0000313" key="3">
    <source>
        <dbReference type="Proteomes" id="UP000652761"/>
    </source>
</evidence>